<dbReference type="EMBL" id="JAMWBK010000001">
    <property type="protein sequence ID" value="KAJ8908776.1"/>
    <property type="molecule type" value="Genomic_DNA"/>
</dbReference>
<keyword evidence="3" id="KW-1185">Reference proteome</keyword>
<sequence>MRFSDTELYLASHKCLQQRTVFCTLFLIALQAAHSELGLEAIVLSWKDQNPMRGFRNEKQKPPPSQPADLSGPRNMFEMRFDASLDFDH</sequence>
<accession>A0AAV8V3W5</accession>
<reference evidence="2 3" key="1">
    <citation type="journal article" date="2023" name="Nat. Commun.">
        <title>Origin of minicircular mitochondrial genomes in red algae.</title>
        <authorList>
            <person name="Lee Y."/>
            <person name="Cho C.H."/>
            <person name="Lee Y.M."/>
            <person name="Park S.I."/>
            <person name="Yang J.H."/>
            <person name="West J.A."/>
            <person name="Bhattacharya D."/>
            <person name="Yoon H.S."/>
        </authorList>
    </citation>
    <scope>NUCLEOTIDE SEQUENCE [LARGE SCALE GENOMIC DNA]</scope>
    <source>
        <strain evidence="2 3">CCMP1338</strain>
        <tissue evidence="2">Whole cell</tissue>
    </source>
</reference>
<gene>
    <name evidence="2" type="ORF">NDN08_005481</name>
</gene>
<dbReference type="Proteomes" id="UP001157974">
    <property type="component" value="Unassembled WGS sequence"/>
</dbReference>
<feature type="region of interest" description="Disordered" evidence="1">
    <location>
        <begin position="53"/>
        <end position="74"/>
    </location>
</feature>
<proteinExistence type="predicted"/>
<evidence type="ECO:0000313" key="2">
    <source>
        <dbReference type="EMBL" id="KAJ8908776.1"/>
    </source>
</evidence>
<dbReference type="AlphaFoldDB" id="A0AAV8V3W5"/>
<protein>
    <submittedName>
        <fullName evidence="2">Uncharacterized protein</fullName>
    </submittedName>
</protein>
<evidence type="ECO:0000256" key="1">
    <source>
        <dbReference type="SAM" id="MobiDB-lite"/>
    </source>
</evidence>
<name>A0AAV8V3W5_9RHOD</name>
<evidence type="ECO:0000313" key="3">
    <source>
        <dbReference type="Proteomes" id="UP001157974"/>
    </source>
</evidence>
<comment type="caution">
    <text evidence="2">The sequence shown here is derived from an EMBL/GenBank/DDBJ whole genome shotgun (WGS) entry which is preliminary data.</text>
</comment>
<organism evidence="2 3">
    <name type="scientific">Rhodosorus marinus</name>
    <dbReference type="NCBI Taxonomy" id="101924"/>
    <lineage>
        <taxon>Eukaryota</taxon>
        <taxon>Rhodophyta</taxon>
        <taxon>Stylonematophyceae</taxon>
        <taxon>Stylonematales</taxon>
        <taxon>Stylonemataceae</taxon>
        <taxon>Rhodosorus</taxon>
    </lineage>
</organism>